<feature type="non-terminal residue" evidence="3">
    <location>
        <position position="142"/>
    </location>
</feature>
<dbReference type="AlphaFoldDB" id="C5KIU2"/>
<dbReference type="GO" id="GO:0003723">
    <property type="term" value="F:RNA binding"/>
    <property type="evidence" value="ECO:0007669"/>
    <property type="project" value="InterPro"/>
</dbReference>
<reference evidence="3 4" key="1">
    <citation type="submission" date="2008-07" db="EMBL/GenBank/DDBJ databases">
        <authorList>
            <person name="El-Sayed N."/>
            <person name="Caler E."/>
            <person name="Inman J."/>
            <person name="Amedeo P."/>
            <person name="Hass B."/>
            <person name="Wortman J."/>
        </authorList>
    </citation>
    <scope>NUCLEOTIDE SEQUENCE [LARGE SCALE GENOMIC DNA]</scope>
    <source>
        <strain evidence="4">ATCC 50983 / TXsc</strain>
    </source>
</reference>
<comment type="similarity">
    <text evidence="1">Belongs to the pseudouridine synthase RluA family.</text>
</comment>
<dbReference type="GO" id="GO:0009982">
    <property type="term" value="F:pseudouridine synthase activity"/>
    <property type="evidence" value="ECO:0007669"/>
    <property type="project" value="InterPro"/>
</dbReference>
<dbReference type="SUPFAM" id="SSF55120">
    <property type="entry name" value="Pseudouridine synthase"/>
    <property type="match status" value="1"/>
</dbReference>
<dbReference type="InParanoid" id="C5KIU2"/>
<dbReference type="Gene3D" id="3.30.2350.10">
    <property type="entry name" value="Pseudouridine synthase"/>
    <property type="match status" value="1"/>
</dbReference>
<dbReference type="EMBL" id="GG673368">
    <property type="protein sequence ID" value="EER15601.1"/>
    <property type="molecule type" value="Genomic_DNA"/>
</dbReference>
<dbReference type="OrthoDB" id="333012at2759"/>
<feature type="domain" description="Pseudouridine synthase RsuA/RluA-like" evidence="2">
    <location>
        <begin position="27"/>
        <end position="132"/>
    </location>
</feature>
<gene>
    <name evidence="3" type="ORF">Pmar_PMAR027277</name>
</gene>
<dbReference type="RefSeq" id="XP_002783805.1">
    <property type="nucleotide sequence ID" value="XM_002783759.1"/>
</dbReference>
<evidence type="ECO:0000313" key="3">
    <source>
        <dbReference type="EMBL" id="EER15601.1"/>
    </source>
</evidence>
<dbReference type="PANTHER" id="PTHR21600:SF44">
    <property type="entry name" value="RIBOSOMAL LARGE SUBUNIT PSEUDOURIDINE SYNTHASE D"/>
    <property type="match status" value="1"/>
</dbReference>
<dbReference type="GeneID" id="9046414"/>
<evidence type="ECO:0000259" key="2">
    <source>
        <dbReference type="Pfam" id="PF00849"/>
    </source>
</evidence>
<feature type="non-terminal residue" evidence="3">
    <location>
        <position position="1"/>
    </location>
</feature>
<evidence type="ECO:0000256" key="1">
    <source>
        <dbReference type="ARBA" id="ARBA00010876"/>
    </source>
</evidence>
<protein>
    <submittedName>
        <fullName evidence="3">Ribosomal large subunit pseudouridine synthase A, putative</fullName>
    </submittedName>
</protein>
<keyword evidence="4" id="KW-1185">Reference proteome</keyword>
<dbReference type="InterPro" id="IPR020103">
    <property type="entry name" value="PsdUridine_synth_cat_dom_sf"/>
</dbReference>
<dbReference type="Pfam" id="PF00849">
    <property type="entry name" value="PseudoU_synth_2"/>
    <property type="match status" value="1"/>
</dbReference>
<evidence type="ECO:0000313" key="4">
    <source>
        <dbReference type="Proteomes" id="UP000007800"/>
    </source>
</evidence>
<dbReference type="PANTHER" id="PTHR21600">
    <property type="entry name" value="MITOCHONDRIAL RNA PSEUDOURIDINE SYNTHASE"/>
    <property type="match status" value="1"/>
</dbReference>
<organism evidence="4">
    <name type="scientific">Perkinsus marinus (strain ATCC 50983 / TXsc)</name>
    <dbReference type="NCBI Taxonomy" id="423536"/>
    <lineage>
        <taxon>Eukaryota</taxon>
        <taxon>Sar</taxon>
        <taxon>Alveolata</taxon>
        <taxon>Perkinsozoa</taxon>
        <taxon>Perkinsea</taxon>
        <taxon>Perkinsida</taxon>
        <taxon>Perkinsidae</taxon>
        <taxon>Perkinsus</taxon>
    </lineage>
</organism>
<sequence>WMGWKMTQTYPIVWCDEQQQEEEEVELDIFTSGIIMVAHTYAAYYQLRHQFKKRAILKKYICLVHGHMDEDSGIIDTNIQTYSSSSNSRSKHIPISSSSSSYSTIINNNKKVSLLEVEIPTGRTHQIRLHMYHIGHPIVSDY</sequence>
<name>C5KIU2_PERM5</name>
<dbReference type="GO" id="GO:0000455">
    <property type="term" value="P:enzyme-directed rRNA pseudouridine synthesis"/>
    <property type="evidence" value="ECO:0007669"/>
    <property type="project" value="TreeGrafter"/>
</dbReference>
<dbReference type="Proteomes" id="UP000007800">
    <property type="component" value="Unassembled WGS sequence"/>
</dbReference>
<dbReference type="CDD" id="cd02869">
    <property type="entry name" value="PseudoU_synth_RluA_like"/>
    <property type="match status" value="1"/>
</dbReference>
<proteinExistence type="inferred from homology"/>
<dbReference type="InterPro" id="IPR050188">
    <property type="entry name" value="RluA_PseudoU_synthase"/>
</dbReference>
<dbReference type="InterPro" id="IPR006145">
    <property type="entry name" value="PsdUridine_synth_RsuA/RluA"/>
</dbReference>
<accession>C5KIU2</accession>